<evidence type="ECO:0000313" key="4">
    <source>
        <dbReference type="EMBL" id="SFQ11622.1"/>
    </source>
</evidence>
<organism evidence="4 5">
    <name type="scientific">Butyrivibrio proteoclasticus</name>
    <dbReference type="NCBI Taxonomy" id="43305"/>
    <lineage>
        <taxon>Bacteria</taxon>
        <taxon>Bacillati</taxon>
        <taxon>Bacillota</taxon>
        <taxon>Clostridia</taxon>
        <taxon>Lachnospirales</taxon>
        <taxon>Lachnospiraceae</taxon>
        <taxon>Butyrivibrio</taxon>
    </lineage>
</organism>
<dbReference type="Pfam" id="PF01522">
    <property type="entry name" value="Polysacc_deac_1"/>
    <property type="match status" value="2"/>
</dbReference>
<dbReference type="AlphaFoldDB" id="A0A1I5VVV8"/>
<evidence type="ECO:0000256" key="1">
    <source>
        <dbReference type="ARBA" id="ARBA00004613"/>
    </source>
</evidence>
<dbReference type="EMBL" id="FOXO01000019">
    <property type="protein sequence ID" value="SFQ11622.1"/>
    <property type="molecule type" value="Genomic_DNA"/>
</dbReference>
<dbReference type="Gene3D" id="3.20.20.370">
    <property type="entry name" value="Glycoside hydrolase/deacetylase"/>
    <property type="match status" value="1"/>
</dbReference>
<dbReference type="OrthoDB" id="9778320at2"/>
<dbReference type="SUPFAM" id="SSF88713">
    <property type="entry name" value="Glycoside hydrolase/deacetylase"/>
    <property type="match status" value="1"/>
</dbReference>
<sequence>MSEILTLYYHRVNDLKNDYNLLAVIKENFKQQMLYLKKNYNIVRADDDWESIDINSVCITFDDGYRDFYLNVIPIINEIEIPVSIFVTGGIVEEIHEFWWDELEDYIFCNNENSHRFELIDDEYGYTFDMSSYAHQKDSYNSIHFMMKNLIDSKKRSRWLEQLRTWSKAEHRVDEIMNVGELQEISHNPLITIGAHTMTHPSLKTLSGEEQRSEIYRSIETIGDIIQREVCVFSYPFGQKEFDFDTNTIAIVREHGVEKAFSTNSGTWTAGEGMYDIPRICVRDWGLWEFKEKMNELWGKRQ</sequence>
<dbReference type="RefSeq" id="WP_074889307.1">
    <property type="nucleotide sequence ID" value="NZ_FOXO01000019.1"/>
</dbReference>
<dbReference type="GO" id="GO:0005576">
    <property type="term" value="C:extracellular region"/>
    <property type="evidence" value="ECO:0007669"/>
    <property type="project" value="UniProtKB-SubCell"/>
</dbReference>
<accession>A0A1I5VVV8</accession>
<evidence type="ECO:0000313" key="5">
    <source>
        <dbReference type="Proteomes" id="UP000182624"/>
    </source>
</evidence>
<keyword evidence="5" id="KW-1185">Reference proteome</keyword>
<protein>
    <submittedName>
        <fullName evidence="4">Polysaccharide deacetylase</fullName>
    </submittedName>
</protein>
<dbReference type="GO" id="GO:0016810">
    <property type="term" value="F:hydrolase activity, acting on carbon-nitrogen (but not peptide) bonds"/>
    <property type="evidence" value="ECO:0007669"/>
    <property type="project" value="InterPro"/>
</dbReference>
<evidence type="ECO:0000259" key="3">
    <source>
        <dbReference type="PROSITE" id="PS51677"/>
    </source>
</evidence>
<gene>
    <name evidence="4" type="ORF">SAMN04487928_11947</name>
</gene>
<dbReference type="CDD" id="cd10918">
    <property type="entry name" value="CE4_NodB_like_5s_6s"/>
    <property type="match status" value="1"/>
</dbReference>
<dbReference type="InterPro" id="IPR051398">
    <property type="entry name" value="Polysacch_Deacetylase"/>
</dbReference>
<keyword evidence="2" id="KW-0732">Signal</keyword>
<dbReference type="PROSITE" id="PS51677">
    <property type="entry name" value="NODB"/>
    <property type="match status" value="1"/>
</dbReference>
<reference evidence="5" key="1">
    <citation type="submission" date="2016-10" db="EMBL/GenBank/DDBJ databases">
        <authorList>
            <person name="Varghese N."/>
            <person name="Submissions S."/>
        </authorList>
    </citation>
    <scope>NUCLEOTIDE SEQUENCE [LARGE SCALE GENOMIC DNA]</scope>
    <source>
        <strain evidence="5">P18</strain>
    </source>
</reference>
<dbReference type="GO" id="GO:0005975">
    <property type="term" value="P:carbohydrate metabolic process"/>
    <property type="evidence" value="ECO:0007669"/>
    <property type="project" value="InterPro"/>
</dbReference>
<dbReference type="PANTHER" id="PTHR34216">
    <property type="match status" value="1"/>
</dbReference>
<name>A0A1I5VVV8_9FIRM</name>
<comment type="subcellular location">
    <subcellularLocation>
        <location evidence="1">Secreted</location>
    </subcellularLocation>
</comment>
<dbReference type="InterPro" id="IPR002509">
    <property type="entry name" value="NODB_dom"/>
</dbReference>
<dbReference type="InterPro" id="IPR011330">
    <property type="entry name" value="Glyco_hydro/deAcase_b/a-brl"/>
</dbReference>
<evidence type="ECO:0000256" key="2">
    <source>
        <dbReference type="ARBA" id="ARBA00022729"/>
    </source>
</evidence>
<dbReference type="PANTHER" id="PTHR34216:SF3">
    <property type="entry name" value="POLY-BETA-1,6-N-ACETYL-D-GLUCOSAMINE N-DEACETYLASE"/>
    <property type="match status" value="1"/>
</dbReference>
<feature type="domain" description="NodB homology" evidence="3">
    <location>
        <begin position="55"/>
        <end position="302"/>
    </location>
</feature>
<proteinExistence type="predicted"/>
<dbReference type="Proteomes" id="UP000182624">
    <property type="component" value="Unassembled WGS sequence"/>
</dbReference>